<sequence length="143" mass="14889">MAPSEPAAAGLRHGPDGRRAAGRGGPAGLELRRGGGGDGPVPAAAHRRPARGDGAGERRPHGLGPKHRQEITDDRDHFPQPEMRHLAQYAGSAARAGRRADGGRVSEDRLGRRDPEPSGARDGRRAEGPAAQEGGEGRRASGR</sequence>
<feature type="compositionally biased region" description="Basic and acidic residues" evidence="1">
    <location>
        <begin position="67"/>
        <end position="85"/>
    </location>
</feature>
<reference evidence="3" key="1">
    <citation type="submission" date="2017-02" db="UniProtKB">
        <authorList>
            <consortium name="WormBaseParasite"/>
        </authorList>
    </citation>
    <scope>IDENTIFICATION</scope>
</reference>
<proteinExistence type="predicted"/>
<evidence type="ECO:0000256" key="1">
    <source>
        <dbReference type="SAM" id="MobiDB-lite"/>
    </source>
</evidence>
<feature type="compositionally biased region" description="Basic and acidic residues" evidence="1">
    <location>
        <begin position="98"/>
        <end position="127"/>
    </location>
</feature>
<organism evidence="2 3">
    <name type="scientific">Parastrongyloides trichosuri</name>
    <name type="common">Possum-specific nematode worm</name>
    <dbReference type="NCBI Taxonomy" id="131310"/>
    <lineage>
        <taxon>Eukaryota</taxon>
        <taxon>Metazoa</taxon>
        <taxon>Ecdysozoa</taxon>
        <taxon>Nematoda</taxon>
        <taxon>Chromadorea</taxon>
        <taxon>Rhabditida</taxon>
        <taxon>Tylenchina</taxon>
        <taxon>Panagrolaimomorpha</taxon>
        <taxon>Strongyloidoidea</taxon>
        <taxon>Strongyloididae</taxon>
        <taxon>Parastrongyloides</taxon>
    </lineage>
</organism>
<evidence type="ECO:0000313" key="3">
    <source>
        <dbReference type="WBParaSite" id="PTRK_0000121700.1"/>
    </source>
</evidence>
<dbReference type="AlphaFoldDB" id="A0A0N4Z2V4"/>
<dbReference type="Proteomes" id="UP000038045">
    <property type="component" value="Unplaced"/>
</dbReference>
<name>A0A0N4Z2V4_PARTI</name>
<feature type="region of interest" description="Disordered" evidence="1">
    <location>
        <begin position="1"/>
        <end position="143"/>
    </location>
</feature>
<protein>
    <submittedName>
        <fullName evidence="3">LigA</fullName>
    </submittedName>
</protein>
<dbReference type="WBParaSite" id="PTRK_0000121700.1">
    <property type="protein sequence ID" value="PTRK_0000121700.1"/>
    <property type="gene ID" value="PTRK_0000121700"/>
</dbReference>
<evidence type="ECO:0000313" key="2">
    <source>
        <dbReference type="Proteomes" id="UP000038045"/>
    </source>
</evidence>
<accession>A0A0N4Z2V4</accession>
<keyword evidence="2" id="KW-1185">Reference proteome</keyword>
<feature type="compositionally biased region" description="Basic and acidic residues" evidence="1">
    <location>
        <begin position="50"/>
        <end position="60"/>
    </location>
</feature>